<sequence>MRFSIFFIFLVHIIPAAVAPCYDPSPVYPLPNLSHHIPELQDVFDSIGASLKQIASDKAFDTSSFSVEVTSSQETLWSSHHTASERDNSRVGAETIDGRSVYRIASITKVFTVLGVLQQHAAGNLSLDDAITNYIEDLIGQSDLINGLPDPTIVGLPPLPKKGLIHCYEYSGYHKPCTEKGRTPLFAPNQQSTYSNVAFNLLGLVLENVTGISYTDYVTSAIFKPTSMNSTTLEKPNDKFAVLPKGKNYWDVEIGVQRPTGGIYASSSDMSRFLRYVLTQYNGITSALNWINPMSFTADGNSFYGMPWEIFRTSRILGRPTTFITKGGGMPGYFSYIILIPDYGLVPLLRAVDYVAMSQLAERYSGVYVSANGSLNSSLTLAVDPGSKHGLVVREFISNGTDVLSSPLLRLALGDDADKPWRVQLIPTLLYRDKLAQKGELWRMLVILDRTGSKHEIWDDFCNTDVDYPRYAGKPLNEIVFWGNKEGHAVEAELSAFRVKLQRKPTVQQAGLKAQKILGNTNPQI</sequence>
<organism evidence="1 2">
    <name type="scientific">Coniosporium tulheliwenetii</name>
    <dbReference type="NCBI Taxonomy" id="3383036"/>
    <lineage>
        <taxon>Eukaryota</taxon>
        <taxon>Fungi</taxon>
        <taxon>Dikarya</taxon>
        <taxon>Ascomycota</taxon>
        <taxon>Pezizomycotina</taxon>
        <taxon>Dothideomycetes</taxon>
        <taxon>Dothideomycetes incertae sedis</taxon>
        <taxon>Coniosporium</taxon>
    </lineage>
</organism>
<name>A0ACC2YI90_9PEZI</name>
<reference evidence="1" key="1">
    <citation type="submission" date="2022-10" db="EMBL/GenBank/DDBJ databases">
        <title>Culturing micro-colonial fungi from biological soil crusts in the Mojave desert and describing Neophaeococcomyces mojavensis, and introducing the new genera and species Taxawa tesnikishii.</title>
        <authorList>
            <person name="Kurbessoian T."/>
            <person name="Stajich J.E."/>
        </authorList>
    </citation>
    <scope>NUCLEOTIDE SEQUENCE</scope>
    <source>
        <strain evidence="1">JES_115</strain>
    </source>
</reference>
<proteinExistence type="predicted"/>
<accession>A0ACC2YI90</accession>
<keyword evidence="2" id="KW-1185">Reference proteome</keyword>
<comment type="caution">
    <text evidence="1">The sequence shown here is derived from an EMBL/GenBank/DDBJ whole genome shotgun (WGS) entry which is preliminary data.</text>
</comment>
<dbReference type="Proteomes" id="UP001172680">
    <property type="component" value="Unassembled WGS sequence"/>
</dbReference>
<evidence type="ECO:0000313" key="2">
    <source>
        <dbReference type="Proteomes" id="UP001172680"/>
    </source>
</evidence>
<gene>
    <name evidence="1" type="ORF">H2199_008550</name>
</gene>
<dbReference type="EMBL" id="JAPDRP010000028">
    <property type="protein sequence ID" value="KAJ9635064.1"/>
    <property type="molecule type" value="Genomic_DNA"/>
</dbReference>
<protein>
    <submittedName>
        <fullName evidence="1">Uncharacterized protein</fullName>
    </submittedName>
</protein>
<evidence type="ECO:0000313" key="1">
    <source>
        <dbReference type="EMBL" id="KAJ9635064.1"/>
    </source>
</evidence>